<evidence type="ECO:0000256" key="2">
    <source>
        <dbReference type="SAM" id="Phobius"/>
    </source>
</evidence>
<dbReference type="Proteomes" id="UP001432027">
    <property type="component" value="Unassembled WGS sequence"/>
</dbReference>
<feature type="compositionally biased region" description="Polar residues" evidence="1">
    <location>
        <begin position="77"/>
        <end position="122"/>
    </location>
</feature>
<comment type="caution">
    <text evidence="3">The sequence shown here is derived from an EMBL/GenBank/DDBJ whole genome shotgun (WGS) entry which is preliminary data.</text>
</comment>
<dbReference type="EMBL" id="BTSX01000003">
    <property type="protein sequence ID" value="GMS89064.1"/>
    <property type="molecule type" value="Genomic_DNA"/>
</dbReference>
<keyword evidence="2" id="KW-0472">Membrane</keyword>
<organism evidence="3 4">
    <name type="scientific">Pristionchus entomophagus</name>
    <dbReference type="NCBI Taxonomy" id="358040"/>
    <lineage>
        <taxon>Eukaryota</taxon>
        <taxon>Metazoa</taxon>
        <taxon>Ecdysozoa</taxon>
        <taxon>Nematoda</taxon>
        <taxon>Chromadorea</taxon>
        <taxon>Rhabditida</taxon>
        <taxon>Rhabditina</taxon>
        <taxon>Diplogasteromorpha</taxon>
        <taxon>Diplogasteroidea</taxon>
        <taxon>Neodiplogasteridae</taxon>
        <taxon>Pristionchus</taxon>
    </lineage>
</organism>
<evidence type="ECO:0000256" key="1">
    <source>
        <dbReference type="SAM" id="MobiDB-lite"/>
    </source>
</evidence>
<keyword evidence="2" id="KW-0812">Transmembrane</keyword>
<feature type="region of interest" description="Disordered" evidence="1">
    <location>
        <begin position="42"/>
        <end position="141"/>
    </location>
</feature>
<name>A0AAV5T8Y0_9BILA</name>
<feature type="compositionally biased region" description="Basic residues" evidence="1">
    <location>
        <begin position="62"/>
        <end position="72"/>
    </location>
</feature>
<evidence type="ECO:0000313" key="4">
    <source>
        <dbReference type="Proteomes" id="UP001432027"/>
    </source>
</evidence>
<keyword evidence="2" id="KW-1133">Transmembrane helix</keyword>
<accession>A0AAV5T8Y0</accession>
<keyword evidence="4" id="KW-1185">Reference proteome</keyword>
<evidence type="ECO:0000313" key="3">
    <source>
        <dbReference type="EMBL" id="GMS89064.1"/>
    </source>
</evidence>
<reference evidence="3" key="1">
    <citation type="submission" date="2023-10" db="EMBL/GenBank/DDBJ databases">
        <title>Genome assembly of Pristionchus species.</title>
        <authorList>
            <person name="Yoshida K."/>
            <person name="Sommer R.J."/>
        </authorList>
    </citation>
    <scope>NUCLEOTIDE SEQUENCE</scope>
    <source>
        <strain evidence="3">RS0144</strain>
    </source>
</reference>
<feature type="non-terminal residue" evidence="3">
    <location>
        <position position="1"/>
    </location>
</feature>
<proteinExistence type="predicted"/>
<feature type="transmembrane region" description="Helical" evidence="2">
    <location>
        <begin position="18"/>
        <end position="35"/>
    </location>
</feature>
<protein>
    <submittedName>
        <fullName evidence="3">Uncharacterized protein</fullName>
    </submittedName>
</protein>
<gene>
    <name evidence="3" type="ORF">PENTCL1PPCAC_11239</name>
</gene>
<sequence length="249" mass="26800">VSLNTVLFRSWNPVTRKLAFVLVAAATSAALYLTFNRFTKGKKEGGGGGEIATPIAPEAKTTAKRRRRRHSSAAKSPNRNAPSSSGSATSLESNTAPGISAAQTVADPSSSQATSKETNSRGAVSPSVAAEPKGADQEEQLPRTSLCGCRVLKKGEPIPDTEALFDASKRPVLGETSPVVDYKQFEPLRLCDPILNKKTEVTPASKRPPALQIEQSYLTPFQSILQSLEFADKHAYLIESLVDNYEWLQ</sequence>
<dbReference type="AlphaFoldDB" id="A0AAV5T8Y0"/>